<organism evidence="2 3">
    <name type="scientific">Cystobacter fuscus (strain ATCC 25194 / DSM 2262 / NBRC 100088 / M29)</name>
    <dbReference type="NCBI Taxonomy" id="1242864"/>
    <lineage>
        <taxon>Bacteria</taxon>
        <taxon>Pseudomonadati</taxon>
        <taxon>Myxococcota</taxon>
        <taxon>Myxococcia</taxon>
        <taxon>Myxococcales</taxon>
        <taxon>Cystobacterineae</taxon>
        <taxon>Archangiaceae</taxon>
        <taxon>Cystobacter</taxon>
    </lineage>
</organism>
<sequence length="38" mass="4024">MPTMSPETSSSNTSKLMGSTSSPEKGLERIELVLGDQP</sequence>
<proteinExistence type="predicted"/>
<name>S9PFU5_CYSF2</name>
<dbReference type="EMBL" id="ANAH02000005">
    <property type="protein sequence ID" value="EPX63255.1"/>
    <property type="molecule type" value="Genomic_DNA"/>
</dbReference>
<dbReference type="AlphaFoldDB" id="S9PFU5"/>
<evidence type="ECO:0000256" key="1">
    <source>
        <dbReference type="SAM" id="MobiDB-lite"/>
    </source>
</evidence>
<evidence type="ECO:0000313" key="2">
    <source>
        <dbReference type="EMBL" id="EPX63255.1"/>
    </source>
</evidence>
<comment type="caution">
    <text evidence="2">The sequence shown here is derived from an EMBL/GenBank/DDBJ whole genome shotgun (WGS) entry which is preliminary data.</text>
</comment>
<accession>S9PFU5</accession>
<evidence type="ECO:0000313" key="3">
    <source>
        <dbReference type="Proteomes" id="UP000011682"/>
    </source>
</evidence>
<protein>
    <submittedName>
        <fullName evidence="2">Uncharacterized protein</fullName>
    </submittedName>
</protein>
<gene>
    <name evidence="2" type="ORF">D187_005661</name>
</gene>
<keyword evidence="3" id="KW-1185">Reference proteome</keyword>
<feature type="compositionally biased region" description="Polar residues" evidence="1">
    <location>
        <begin position="1"/>
        <end position="23"/>
    </location>
</feature>
<dbReference type="Proteomes" id="UP000011682">
    <property type="component" value="Unassembled WGS sequence"/>
</dbReference>
<reference evidence="2" key="1">
    <citation type="submission" date="2013-05" db="EMBL/GenBank/DDBJ databases">
        <title>Genome assembly of Cystobacter fuscus DSM 2262.</title>
        <authorList>
            <person name="Sharma G."/>
            <person name="Khatri I."/>
            <person name="Kaur C."/>
            <person name="Mayilraj S."/>
            <person name="Subramanian S."/>
        </authorList>
    </citation>
    <scope>NUCLEOTIDE SEQUENCE [LARGE SCALE GENOMIC DNA]</scope>
    <source>
        <strain evidence="2">DSM 2262</strain>
    </source>
</reference>
<feature type="region of interest" description="Disordered" evidence="1">
    <location>
        <begin position="1"/>
        <end position="38"/>
    </location>
</feature>